<evidence type="ECO:0000313" key="1">
    <source>
        <dbReference type="EMBL" id="CAB4164195.1"/>
    </source>
</evidence>
<sequence>MKTKEALKEVIKEKLSQLNKKELASVVRVYKMAKKKKKSKTH</sequence>
<reference evidence="1" key="1">
    <citation type="submission" date="2020-04" db="EMBL/GenBank/DDBJ databases">
        <authorList>
            <person name="Chiriac C."/>
            <person name="Salcher M."/>
            <person name="Ghai R."/>
            <person name="Kavagutti S V."/>
        </authorList>
    </citation>
    <scope>NUCLEOTIDE SEQUENCE</scope>
</reference>
<accession>A0A6J5P4Z6</accession>
<protein>
    <submittedName>
        <fullName evidence="1">Uncharacterized protein</fullName>
    </submittedName>
</protein>
<organism evidence="1">
    <name type="scientific">uncultured Caudovirales phage</name>
    <dbReference type="NCBI Taxonomy" id="2100421"/>
    <lineage>
        <taxon>Viruses</taxon>
        <taxon>Duplodnaviria</taxon>
        <taxon>Heunggongvirae</taxon>
        <taxon>Uroviricota</taxon>
        <taxon>Caudoviricetes</taxon>
        <taxon>Peduoviridae</taxon>
        <taxon>Maltschvirus</taxon>
        <taxon>Maltschvirus maltsch</taxon>
    </lineage>
</organism>
<proteinExistence type="predicted"/>
<gene>
    <name evidence="1" type="ORF">UFOVP816_3</name>
</gene>
<name>A0A6J5P4Z6_9CAUD</name>
<dbReference type="EMBL" id="LR796759">
    <property type="protein sequence ID" value="CAB4164195.1"/>
    <property type="molecule type" value="Genomic_DNA"/>
</dbReference>